<organism evidence="3 4">
    <name type="scientific">Dyella mobilis</name>
    <dbReference type="NCBI Taxonomy" id="1849582"/>
    <lineage>
        <taxon>Bacteria</taxon>
        <taxon>Pseudomonadati</taxon>
        <taxon>Pseudomonadota</taxon>
        <taxon>Gammaproteobacteria</taxon>
        <taxon>Lysobacterales</taxon>
        <taxon>Rhodanobacteraceae</taxon>
        <taxon>Dyella</taxon>
    </lineage>
</organism>
<dbReference type="EMBL" id="JADIKF010000035">
    <property type="protein sequence ID" value="MBM7128733.1"/>
    <property type="molecule type" value="Genomic_DNA"/>
</dbReference>
<keyword evidence="1" id="KW-0812">Transmembrane</keyword>
<gene>
    <name evidence="3" type="ORF">ISS99_04280</name>
</gene>
<feature type="transmembrane region" description="Helical" evidence="1">
    <location>
        <begin position="48"/>
        <end position="67"/>
    </location>
</feature>
<accession>A0ABS2KC15</accession>
<evidence type="ECO:0000256" key="1">
    <source>
        <dbReference type="SAM" id="Phobius"/>
    </source>
</evidence>
<dbReference type="InterPro" id="IPR040811">
    <property type="entry name" value="SLATT_4"/>
</dbReference>
<name>A0ABS2KC15_9GAMM</name>
<comment type="caution">
    <text evidence="3">The sequence shown here is derived from an EMBL/GenBank/DDBJ whole genome shotgun (WGS) entry which is preliminary data.</text>
</comment>
<feature type="domain" description="SMODS and SLOG-associating 2TM effector" evidence="2">
    <location>
        <begin position="14"/>
        <end position="181"/>
    </location>
</feature>
<reference evidence="3" key="1">
    <citation type="submission" date="2020-10" db="EMBL/GenBank/DDBJ databases">
        <title>Phylogeny of dyella-like bacteria.</title>
        <authorList>
            <person name="Fu J."/>
        </authorList>
    </citation>
    <scope>NUCLEOTIDE SEQUENCE</scope>
    <source>
        <strain evidence="3">DHON07</strain>
    </source>
</reference>
<proteinExistence type="predicted"/>
<dbReference type="NCBIfam" id="NF033632">
    <property type="entry name" value="SLATT_4"/>
    <property type="match status" value="1"/>
</dbReference>
<sequence>MALNSPDDLDAQALVAQIRECYGRVVYATKTHEKCADLCTRRLGHLKIWQIILSAVTTSGLLAALFGGDKVSYPATLVAALISLLLLALNAYAKDIDPGQQAEKHKKTASQLWDVRESYLSLLADLHDQRLTSEKASAKRDELQARLVAIYGSAPRTNPKAYADASRGLKEQEELTFSDAEIDAFLPPSLRSR</sequence>
<feature type="transmembrane region" description="Helical" evidence="1">
    <location>
        <begin position="73"/>
        <end position="93"/>
    </location>
</feature>
<evidence type="ECO:0000313" key="4">
    <source>
        <dbReference type="Proteomes" id="UP001430193"/>
    </source>
</evidence>
<dbReference type="Pfam" id="PF18186">
    <property type="entry name" value="SLATT_4"/>
    <property type="match status" value="1"/>
</dbReference>
<keyword evidence="4" id="KW-1185">Reference proteome</keyword>
<protein>
    <submittedName>
        <fullName evidence="3">SLATT domain-containing protein</fullName>
    </submittedName>
</protein>
<evidence type="ECO:0000259" key="2">
    <source>
        <dbReference type="Pfam" id="PF18186"/>
    </source>
</evidence>
<keyword evidence="1" id="KW-0472">Membrane</keyword>
<keyword evidence="1" id="KW-1133">Transmembrane helix</keyword>
<evidence type="ECO:0000313" key="3">
    <source>
        <dbReference type="EMBL" id="MBM7128733.1"/>
    </source>
</evidence>
<dbReference type="Proteomes" id="UP001430193">
    <property type="component" value="Unassembled WGS sequence"/>
</dbReference>